<organism evidence="4 6">
    <name type="scientific">Didymodactylos carnosus</name>
    <dbReference type="NCBI Taxonomy" id="1234261"/>
    <lineage>
        <taxon>Eukaryota</taxon>
        <taxon>Metazoa</taxon>
        <taxon>Spiralia</taxon>
        <taxon>Gnathifera</taxon>
        <taxon>Rotifera</taxon>
        <taxon>Eurotatoria</taxon>
        <taxon>Bdelloidea</taxon>
        <taxon>Philodinida</taxon>
        <taxon>Philodinidae</taxon>
        <taxon>Didymodactylos</taxon>
    </lineage>
</organism>
<keyword evidence="6" id="KW-1185">Reference proteome</keyword>
<dbReference type="PROSITE" id="PS50005">
    <property type="entry name" value="TPR"/>
    <property type="match status" value="4"/>
</dbReference>
<evidence type="ECO:0000313" key="4">
    <source>
        <dbReference type="EMBL" id="CAF1200197.1"/>
    </source>
</evidence>
<dbReference type="AlphaFoldDB" id="A0A814WLY3"/>
<keyword evidence="1" id="KW-0677">Repeat</keyword>
<dbReference type="PANTHER" id="PTHR45641">
    <property type="entry name" value="TETRATRICOPEPTIDE REPEAT PROTEIN (AFU_ORTHOLOGUE AFUA_6G03870)"/>
    <property type="match status" value="1"/>
</dbReference>
<dbReference type="SMART" id="SM00028">
    <property type="entry name" value="TPR"/>
    <property type="match status" value="8"/>
</dbReference>
<dbReference type="Gene3D" id="3.90.176.10">
    <property type="entry name" value="Toxin ADP-ribosyltransferase, Chain A, domain 1"/>
    <property type="match status" value="2"/>
</dbReference>
<feature type="repeat" description="TPR" evidence="3">
    <location>
        <begin position="474"/>
        <end position="507"/>
    </location>
</feature>
<dbReference type="SUPFAM" id="SSF81901">
    <property type="entry name" value="HCP-like"/>
    <property type="match status" value="1"/>
</dbReference>
<dbReference type="Pfam" id="PF13424">
    <property type="entry name" value="TPR_12"/>
    <property type="match status" value="4"/>
</dbReference>
<dbReference type="SUPFAM" id="SSF56399">
    <property type="entry name" value="ADP-ribosylation"/>
    <property type="match status" value="2"/>
</dbReference>
<evidence type="ECO:0000313" key="6">
    <source>
        <dbReference type="Proteomes" id="UP000663829"/>
    </source>
</evidence>
<feature type="repeat" description="TPR" evidence="3">
    <location>
        <begin position="1189"/>
        <end position="1222"/>
    </location>
</feature>
<dbReference type="Pfam" id="PF13176">
    <property type="entry name" value="TPR_7"/>
    <property type="match status" value="1"/>
</dbReference>
<dbReference type="Gene3D" id="1.25.40.10">
    <property type="entry name" value="Tetratricopeptide repeat domain"/>
    <property type="match status" value="3"/>
</dbReference>
<evidence type="ECO:0000256" key="1">
    <source>
        <dbReference type="ARBA" id="ARBA00022737"/>
    </source>
</evidence>
<gene>
    <name evidence="4" type="ORF">GPM918_LOCUS23679</name>
    <name evidence="5" type="ORF">SRO942_LOCUS23679</name>
</gene>
<name>A0A814WLY3_9BILA</name>
<dbReference type="Proteomes" id="UP000681722">
    <property type="component" value="Unassembled WGS sequence"/>
</dbReference>
<dbReference type="Proteomes" id="UP000663829">
    <property type="component" value="Unassembled WGS sequence"/>
</dbReference>
<dbReference type="SUPFAM" id="SSF48452">
    <property type="entry name" value="TPR-like"/>
    <property type="match status" value="1"/>
</dbReference>
<dbReference type="PROSITE" id="PS51996">
    <property type="entry name" value="TR_MART"/>
    <property type="match status" value="1"/>
</dbReference>
<comment type="caution">
    <text evidence="4">The sequence shown here is derived from an EMBL/GenBank/DDBJ whole genome shotgun (WGS) entry which is preliminary data.</text>
</comment>
<evidence type="ECO:0000256" key="2">
    <source>
        <dbReference type="ARBA" id="ARBA00022803"/>
    </source>
</evidence>
<feature type="repeat" description="TPR" evidence="3">
    <location>
        <begin position="1147"/>
        <end position="1180"/>
    </location>
</feature>
<sequence>MATHPHSSLTTTELSETIDPFKIQKLNINENIFVSLDPYRYHYALVESQLKSAHNRLKSYDNPSECKRFIQEHPNEKIILSVVLCTVEPDELLTNEIDKHTELENDKRAFIIHFYKTLLRMETTDEDHHELINMCRKMYADDKFELQNIEKFEREYKRESAITWYTRETFVYRQLNKALRSGKFEMLFAFRFLIKDIYEQLKMEYEQQQEWLDSIRLYHGQSVSAGELTQLQNTIGHYISFDSFLSATKSEQLALIYSDENNITNTTQSVVFNILVEPSRLQSSKPFASISHLSHFGSAEEEYLIMLGAIFYIVDVSRDNDDKRWIVYLRLCNENEHELHELYQHLSADLPKETNLADLGDLCQKMGQDDTAEIFYGRCITGKFMSATALSRCFVGLGNIAREKGDYNLAINYHQRTLDLLSTTHGSDDRLFLINSNLALVYCDKGNYDLAIECLEKAVSVAVQIYGENSQQLDGLYTNLGIAHSKKMNYEKAFEYFRKSLELKRNRLPENHPERAALDVNVANVHNTLHEYDVGLIYYEKALNNWSKTLPKNHPDLATLYFNIGTLYESMEKFEIALKNYRKAAEVYENLNSANPKHIGQSAAKEKIKDVTVLLLLEKFIADETNSFNSKLFSQRNDQNFESFALLWIDTNVSQNPDSNQMFRQIKNIINWLKLYDNTEKCEQYILESKKDEEIVLIVSTDLASQLIPRIHHFPQIVIVYIYGVSGSCNQHGITHYQKVKAFDSLSSQVIATVEEDQKRRENIEEPICIKFLQSSNGSFTWFLLILEILLRMENSNEEKEKVELFDICLRLYYDNTPQLEFINEFQASYSSERAIWWYKRNMCLTRMLNKALRTEDLEMLVAFRFFIKHLYQQLNYEHRRQSFQSLFHVYFGKMITKEEVEHLQMAKGQIISINAFLSTIKNKLLVLRSLYSSSKNGSKESVLFDIKVATSCELVKPFASISHLLSDDTIEEILFMAGTVFHLIDIKKDSKTDIWIVKLGLCDENASELNSVYSHMKSNLEEETNLGSLGKLLREMEQFDKATFFYKRFLTTLNSYKVGFITDCINGLGNIALARSDHEMALHYHKKSIEIESAKSIQSQIAFAASFGNLAIAYRMKDDYDLAISWSEKALLIYRKNESENRRQIGDIYLNLGNTYKAKMNYSEAINYYKKSLAIFECILPEYHPNLANLYSNLGSVYFILNDYTQTIVHYAIALNIYKNNFSPYSPQIASIYQDIGTTYEKMENTNLVQKYCNTEEQKKIFLAKEIYKYVYSLD</sequence>
<evidence type="ECO:0000256" key="3">
    <source>
        <dbReference type="PROSITE-ProRule" id="PRU00339"/>
    </source>
</evidence>
<dbReference type="InterPro" id="IPR011990">
    <property type="entry name" value="TPR-like_helical_dom_sf"/>
</dbReference>
<feature type="repeat" description="TPR" evidence="3">
    <location>
        <begin position="558"/>
        <end position="591"/>
    </location>
</feature>
<dbReference type="EMBL" id="CAJOBC010008555">
    <property type="protein sequence ID" value="CAF3964745.1"/>
    <property type="molecule type" value="Genomic_DNA"/>
</dbReference>
<dbReference type="PANTHER" id="PTHR45641:SF19">
    <property type="entry name" value="NEPHROCYSTIN-3"/>
    <property type="match status" value="1"/>
</dbReference>
<keyword evidence="2 3" id="KW-0802">TPR repeat</keyword>
<dbReference type="InterPro" id="IPR019734">
    <property type="entry name" value="TPR_rpt"/>
</dbReference>
<proteinExistence type="predicted"/>
<protein>
    <submittedName>
        <fullName evidence="4">Uncharacterized protein</fullName>
    </submittedName>
</protein>
<dbReference type="OrthoDB" id="5986190at2759"/>
<dbReference type="EMBL" id="CAJNOQ010008552">
    <property type="protein sequence ID" value="CAF1200197.1"/>
    <property type="molecule type" value="Genomic_DNA"/>
</dbReference>
<reference evidence="4" key="1">
    <citation type="submission" date="2021-02" db="EMBL/GenBank/DDBJ databases">
        <authorList>
            <person name="Nowell W R."/>
        </authorList>
    </citation>
    <scope>NUCLEOTIDE SEQUENCE</scope>
</reference>
<accession>A0A814WLY3</accession>
<evidence type="ECO:0000313" key="5">
    <source>
        <dbReference type="EMBL" id="CAF3964745.1"/>
    </source>
</evidence>